<evidence type="ECO:0000259" key="4">
    <source>
        <dbReference type="PROSITE" id="PS50949"/>
    </source>
</evidence>
<evidence type="ECO:0000313" key="5">
    <source>
        <dbReference type="EMBL" id="NEC57104.1"/>
    </source>
</evidence>
<accession>A0ABX0BRZ6</accession>
<feature type="domain" description="HTH gntR-type" evidence="4">
    <location>
        <begin position="48"/>
        <end position="115"/>
    </location>
</feature>
<dbReference type="InterPro" id="IPR036390">
    <property type="entry name" value="WH_DNA-bd_sf"/>
</dbReference>
<evidence type="ECO:0000313" key="6">
    <source>
        <dbReference type="Proteomes" id="UP000470404"/>
    </source>
</evidence>
<dbReference type="PANTHER" id="PTHR43537:SF49">
    <property type="entry name" value="TRANSCRIPTIONAL REGULATORY PROTEIN"/>
    <property type="match status" value="1"/>
</dbReference>
<comment type="caution">
    <text evidence="5">The sequence shown here is derived from an EMBL/GenBank/DDBJ whole genome shotgun (WGS) entry which is preliminary data.</text>
</comment>
<evidence type="ECO:0000256" key="2">
    <source>
        <dbReference type="ARBA" id="ARBA00023125"/>
    </source>
</evidence>
<protein>
    <submittedName>
        <fullName evidence="5">GntR family transcriptional regulator</fullName>
    </submittedName>
</protein>
<keyword evidence="3" id="KW-0804">Transcription</keyword>
<dbReference type="InterPro" id="IPR008920">
    <property type="entry name" value="TF_FadR/GntR_C"/>
</dbReference>
<dbReference type="SUPFAM" id="SSF48008">
    <property type="entry name" value="GntR ligand-binding domain-like"/>
    <property type="match status" value="1"/>
</dbReference>
<dbReference type="InterPro" id="IPR036388">
    <property type="entry name" value="WH-like_DNA-bd_sf"/>
</dbReference>
<dbReference type="PANTHER" id="PTHR43537">
    <property type="entry name" value="TRANSCRIPTIONAL REGULATOR, GNTR FAMILY"/>
    <property type="match status" value="1"/>
</dbReference>
<keyword evidence="6" id="KW-1185">Reference proteome</keyword>
<gene>
    <name evidence="5" type="ORF">G3I59_16290</name>
</gene>
<name>A0ABX0BRZ6_9PSEU</name>
<dbReference type="SUPFAM" id="SSF46785">
    <property type="entry name" value="Winged helix' DNA-binding domain"/>
    <property type="match status" value="1"/>
</dbReference>
<reference evidence="5 6" key="1">
    <citation type="submission" date="2020-01" db="EMBL/GenBank/DDBJ databases">
        <title>Insect and environment-associated Actinomycetes.</title>
        <authorList>
            <person name="Currrie C."/>
            <person name="Chevrette M."/>
            <person name="Carlson C."/>
            <person name="Stubbendieck R."/>
            <person name="Wendt-Pienkowski E."/>
        </authorList>
    </citation>
    <scope>NUCLEOTIDE SEQUENCE [LARGE SCALE GENOMIC DNA]</scope>
    <source>
        <strain evidence="5 6">SID8386</strain>
    </source>
</reference>
<sequence length="266" mass="29230">MELGTMRPRRYGDTDSPSVRIRTGFSVVEAMTDREAAPEGGRQPAMTSSAARRAYEQILEQLVSDEMPPGTWLRESALAGSLGMSRTPVREALSRLGSEGLVRLERHRGAQVVGWSREQIVEIYGLRAVVEGYVAAVAAQKINDTAIAALEANLTAYCEAIAQGRRGAADAAALNNEFHALILEATRSDSLISLLTGVFGLPLVRRTFLRYSDRDLQRSAEHHRELIEALRQHDSESAEMIMKVHIRAAQRAVLQNEQFPAVPPAT</sequence>
<organism evidence="5 6">
    <name type="scientific">Amycolatopsis rubida</name>
    <dbReference type="NCBI Taxonomy" id="112413"/>
    <lineage>
        <taxon>Bacteria</taxon>
        <taxon>Bacillati</taxon>
        <taxon>Actinomycetota</taxon>
        <taxon>Actinomycetes</taxon>
        <taxon>Pseudonocardiales</taxon>
        <taxon>Pseudonocardiaceae</taxon>
        <taxon>Amycolatopsis</taxon>
    </lineage>
</organism>
<dbReference type="InterPro" id="IPR011711">
    <property type="entry name" value="GntR_C"/>
</dbReference>
<dbReference type="Proteomes" id="UP000470404">
    <property type="component" value="Unassembled WGS sequence"/>
</dbReference>
<proteinExistence type="predicted"/>
<dbReference type="EMBL" id="JAAGNC010000081">
    <property type="protein sequence ID" value="NEC57104.1"/>
    <property type="molecule type" value="Genomic_DNA"/>
</dbReference>
<keyword evidence="2" id="KW-0238">DNA-binding</keyword>
<keyword evidence="1" id="KW-0805">Transcription regulation</keyword>
<dbReference type="InterPro" id="IPR000524">
    <property type="entry name" value="Tscrpt_reg_HTH_GntR"/>
</dbReference>
<evidence type="ECO:0000256" key="3">
    <source>
        <dbReference type="ARBA" id="ARBA00023163"/>
    </source>
</evidence>
<dbReference type="Pfam" id="PF00392">
    <property type="entry name" value="GntR"/>
    <property type="match status" value="1"/>
</dbReference>
<dbReference type="Gene3D" id="1.20.120.530">
    <property type="entry name" value="GntR ligand-binding domain-like"/>
    <property type="match status" value="1"/>
</dbReference>
<evidence type="ECO:0000256" key="1">
    <source>
        <dbReference type="ARBA" id="ARBA00023015"/>
    </source>
</evidence>
<dbReference type="Gene3D" id="1.10.10.10">
    <property type="entry name" value="Winged helix-like DNA-binding domain superfamily/Winged helix DNA-binding domain"/>
    <property type="match status" value="1"/>
</dbReference>
<dbReference type="SMART" id="SM00895">
    <property type="entry name" value="FCD"/>
    <property type="match status" value="1"/>
</dbReference>
<dbReference type="SMART" id="SM00345">
    <property type="entry name" value="HTH_GNTR"/>
    <property type="match status" value="1"/>
</dbReference>
<dbReference type="Pfam" id="PF07729">
    <property type="entry name" value="FCD"/>
    <property type="match status" value="1"/>
</dbReference>
<dbReference type="PROSITE" id="PS50949">
    <property type="entry name" value="HTH_GNTR"/>
    <property type="match status" value="1"/>
</dbReference>